<dbReference type="Gene3D" id="2.40.50.100">
    <property type="match status" value="2"/>
</dbReference>
<reference evidence="7 8" key="1">
    <citation type="submission" date="2021-03" db="EMBL/GenBank/DDBJ databases">
        <title>Genomic Encyclopedia of Type Strains, Phase IV (KMG-IV): sequencing the most valuable type-strain genomes for metagenomic binning, comparative biology and taxonomic classification.</title>
        <authorList>
            <person name="Goeker M."/>
        </authorList>
    </citation>
    <scope>NUCLEOTIDE SEQUENCE [LARGE SCALE GENOMIC DNA]</scope>
    <source>
        <strain evidence="7 8">DSM 24738</strain>
    </source>
</reference>
<evidence type="ECO:0000313" key="7">
    <source>
        <dbReference type="EMBL" id="MBP1931384.1"/>
    </source>
</evidence>
<dbReference type="PANTHER" id="PTHR30469:SF15">
    <property type="entry name" value="HLYD FAMILY OF SECRETION PROTEINS"/>
    <property type="match status" value="1"/>
</dbReference>
<keyword evidence="2" id="KW-0175">Coiled coil</keyword>
<feature type="coiled-coil region" evidence="2">
    <location>
        <begin position="128"/>
        <end position="193"/>
    </location>
</feature>
<keyword evidence="3" id="KW-0732">Signal</keyword>
<dbReference type="RefSeq" id="WP_209809449.1">
    <property type="nucleotide sequence ID" value="NZ_JAGGKT010000002.1"/>
</dbReference>
<evidence type="ECO:0000313" key="8">
    <source>
        <dbReference type="Proteomes" id="UP001519343"/>
    </source>
</evidence>
<keyword evidence="8" id="KW-1185">Reference proteome</keyword>
<organism evidence="7 8">
    <name type="scientific">Ammoniphilus resinae</name>
    <dbReference type="NCBI Taxonomy" id="861532"/>
    <lineage>
        <taxon>Bacteria</taxon>
        <taxon>Bacillati</taxon>
        <taxon>Bacillota</taxon>
        <taxon>Bacilli</taxon>
        <taxon>Bacillales</taxon>
        <taxon>Paenibacillaceae</taxon>
        <taxon>Aneurinibacillus group</taxon>
        <taxon>Ammoniphilus</taxon>
    </lineage>
</organism>
<comment type="similarity">
    <text evidence="1">Belongs to the membrane fusion protein (MFP) (TC 8.A.1) family.</text>
</comment>
<protein>
    <submittedName>
        <fullName evidence="7">Multidrug efflux pump subunit AcrA (Membrane-fusion protein)</fullName>
    </submittedName>
</protein>
<feature type="domain" description="CusB-like beta-barrel" evidence="5">
    <location>
        <begin position="260"/>
        <end position="331"/>
    </location>
</feature>
<gene>
    <name evidence="7" type="ORF">J2Z37_001381</name>
</gene>
<dbReference type="Pfam" id="PF25954">
    <property type="entry name" value="Beta-barrel_RND_2"/>
    <property type="match status" value="1"/>
</dbReference>
<evidence type="ECO:0000259" key="4">
    <source>
        <dbReference type="Pfam" id="PF25917"/>
    </source>
</evidence>
<dbReference type="Pfam" id="PF25917">
    <property type="entry name" value="BSH_RND"/>
    <property type="match status" value="1"/>
</dbReference>
<dbReference type="InterPro" id="IPR006143">
    <property type="entry name" value="RND_pump_MFP"/>
</dbReference>
<comment type="caution">
    <text evidence="7">The sequence shown here is derived from an EMBL/GenBank/DDBJ whole genome shotgun (WGS) entry which is preliminary data.</text>
</comment>
<dbReference type="InterPro" id="IPR058625">
    <property type="entry name" value="MdtA-like_BSH"/>
</dbReference>
<dbReference type="Gene3D" id="2.40.30.170">
    <property type="match status" value="1"/>
</dbReference>
<dbReference type="Gene3D" id="2.40.420.20">
    <property type="match status" value="1"/>
</dbReference>
<evidence type="ECO:0000256" key="2">
    <source>
        <dbReference type="SAM" id="Coils"/>
    </source>
</evidence>
<evidence type="ECO:0000259" key="5">
    <source>
        <dbReference type="Pfam" id="PF25954"/>
    </source>
</evidence>
<evidence type="ECO:0000256" key="3">
    <source>
        <dbReference type="SAM" id="SignalP"/>
    </source>
</evidence>
<feature type="domain" description="YknX-like C-terminal permuted SH3-like" evidence="6">
    <location>
        <begin position="338"/>
        <end position="405"/>
    </location>
</feature>
<evidence type="ECO:0000256" key="1">
    <source>
        <dbReference type="ARBA" id="ARBA00009477"/>
    </source>
</evidence>
<dbReference type="PANTHER" id="PTHR30469">
    <property type="entry name" value="MULTIDRUG RESISTANCE PROTEIN MDTA"/>
    <property type="match status" value="1"/>
</dbReference>
<sequence>MRKWMMFTLALSLVIASGCAKTDPAANTQAEQEEAVPVQVTAVQKGNVADEAGISGKLSPNLEVKVAPKVAGKIMTLPVQMGQQVSKGQVLYTLDQTDLKNAVEQAEAAYQSAVAGLNQSTTTVQQSIEQSHNSLTQAEQALKDAKTNEQRMSELFQAGAVASKQLEEAQTALKNAQVTYDNAQLNLTNAEKKTSIQVSQASVNQAKVALQTARENLGNSTVTSPISGIVAAVDAQIGEMASPQMAVVTVVDIGTLIAKVNLAENEITKVKVGDTVDIEIPTMGKNIKASVRSISPVMNQQVKAYPVEIEISNDKHELKADLVINVRLEGAKEQKEALIVPRKSVIEEQGKKFIYKIEGDTAKKVEITTGNETSDKIEIKTGLNEGDKIVEAGQTLLSDGAKVTIQ</sequence>
<dbReference type="Gene3D" id="1.10.287.470">
    <property type="entry name" value="Helix hairpin bin"/>
    <property type="match status" value="2"/>
</dbReference>
<dbReference type="Pfam" id="PF25989">
    <property type="entry name" value="YknX_C"/>
    <property type="match status" value="1"/>
</dbReference>
<name>A0ABS4GMA3_9BACL</name>
<feature type="domain" description="Multidrug resistance protein MdtA-like barrel-sandwich hybrid" evidence="4">
    <location>
        <begin position="64"/>
        <end position="246"/>
    </location>
</feature>
<dbReference type="PROSITE" id="PS51257">
    <property type="entry name" value="PROKAR_LIPOPROTEIN"/>
    <property type="match status" value="1"/>
</dbReference>
<dbReference type="Proteomes" id="UP001519343">
    <property type="component" value="Unassembled WGS sequence"/>
</dbReference>
<dbReference type="InterPro" id="IPR058637">
    <property type="entry name" value="YknX-like_C"/>
</dbReference>
<dbReference type="SUPFAM" id="SSF111369">
    <property type="entry name" value="HlyD-like secretion proteins"/>
    <property type="match status" value="2"/>
</dbReference>
<proteinExistence type="inferred from homology"/>
<dbReference type="NCBIfam" id="TIGR01730">
    <property type="entry name" value="RND_mfp"/>
    <property type="match status" value="1"/>
</dbReference>
<dbReference type="EMBL" id="JAGGKT010000002">
    <property type="protein sequence ID" value="MBP1931384.1"/>
    <property type="molecule type" value="Genomic_DNA"/>
</dbReference>
<evidence type="ECO:0000259" key="6">
    <source>
        <dbReference type="Pfam" id="PF25989"/>
    </source>
</evidence>
<feature type="chain" id="PRO_5047329859" evidence="3">
    <location>
        <begin position="21"/>
        <end position="406"/>
    </location>
</feature>
<dbReference type="InterPro" id="IPR058792">
    <property type="entry name" value="Beta-barrel_RND_2"/>
</dbReference>
<accession>A0ABS4GMA3</accession>
<feature type="signal peptide" evidence="3">
    <location>
        <begin position="1"/>
        <end position="20"/>
    </location>
</feature>